<comment type="caution">
    <text evidence="1">The sequence shown here is derived from an EMBL/GenBank/DDBJ whole genome shotgun (WGS) entry which is preliminary data.</text>
</comment>
<dbReference type="AlphaFoldDB" id="A0A6G1F0R2"/>
<accession>A0A6G1F0R2</accession>
<name>A0A6G1F0R2_9ORYZ</name>
<gene>
    <name evidence="1" type="ORF">E2562_032770</name>
</gene>
<evidence type="ECO:0000313" key="1">
    <source>
        <dbReference type="EMBL" id="KAF0930429.1"/>
    </source>
</evidence>
<keyword evidence="2" id="KW-1185">Reference proteome</keyword>
<evidence type="ECO:0000313" key="2">
    <source>
        <dbReference type="Proteomes" id="UP000479710"/>
    </source>
</evidence>
<organism evidence="1 2">
    <name type="scientific">Oryza meyeriana var. granulata</name>
    <dbReference type="NCBI Taxonomy" id="110450"/>
    <lineage>
        <taxon>Eukaryota</taxon>
        <taxon>Viridiplantae</taxon>
        <taxon>Streptophyta</taxon>
        <taxon>Embryophyta</taxon>
        <taxon>Tracheophyta</taxon>
        <taxon>Spermatophyta</taxon>
        <taxon>Magnoliopsida</taxon>
        <taxon>Liliopsida</taxon>
        <taxon>Poales</taxon>
        <taxon>Poaceae</taxon>
        <taxon>BOP clade</taxon>
        <taxon>Oryzoideae</taxon>
        <taxon>Oryzeae</taxon>
        <taxon>Oryzinae</taxon>
        <taxon>Oryza</taxon>
        <taxon>Oryza meyeriana</taxon>
    </lineage>
</organism>
<sequence>MVCFSTVHAELIGMPSPYGWQEQPYNNTTPNSRLPIVERNKFMDQLLPPLQDTPSQQLIELYRSETSSYL</sequence>
<dbReference type="Proteomes" id="UP000479710">
    <property type="component" value="Unassembled WGS sequence"/>
</dbReference>
<dbReference type="EMBL" id="SPHZ02000002">
    <property type="protein sequence ID" value="KAF0930429.1"/>
    <property type="molecule type" value="Genomic_DNA"/>
</dbReference>
<proteinExistence type="predicted"/>
<protein>
    <submittedName>
        <fullName evidence="1">Uncharacterized protein</fullName>
    </submittedName>
</protein>
<reference evidence="1 2" key="1">
    <citation type="submission" date="2019-11" db="EMBL/GenBank/DDBJ databases">
        <title>Whole genome sequence of Oryza granulata.</title>
        <authorList>
            <person name="Li W."/>
        </authorList>
    </citation>
    <scope>NUCLEOTIDE SEQUENCE [LARGE SCALE GENOMIC DNA]</scope>
    <source>
        <strain evidence="2">cv. Menghai</strain>
        <tissue evidence="1">Leaf</tissue>
    </source>
</reference>